<dbReference type="InterPro" id="IPR020084">
    <property type="entry name" value="NUDIX_hydrolase_CS"/>
</dbReference>
<reference evidence="6 7" key="1">
    <citation type="submission" date="2020-04" db="EMBL/GenBank/DDBJ databases">
        <title>Nesterenkonia sp. nov., isolated from marine sediment.</title>
        <authorList>
            <person name="Zhang G."/>
        </authorList>
    </citation>
    <scope>NUCLEOTIDE SEQUENCE [LARGE SCALE GENOMIC DNA]</scope>
    <source>
        <strain evidence="6 7">MY13</strain>
    </source>
</reference>
<comment type="caution">
    <text evidence="6">The sequence shown here is derived from an EMBL/GenBank/DDBJ whole genome shotgun (WGS) entry which is preliminary data.</text>
</comment>
<gene>
    <name evidence="6" type="ORF">HGQ17_04690</name>
</gene>
<evidence type="ECO:0000313" key="7">
    <source>
        <dbReference type="Proteomes" id="UP000523139"/>
    </source>
</evidence>
<dbReference type="CDD" id="cd02883">
    <property type="entry name" value="NUDIX_Hydrolase"/>
    <property type="match status" value="1"/>
</dbReference>
<dbReference type="EMBL" id="JABAHY010000003">
    <property type="protein sequence ID" value="NLS09314.1"/>
    <property type="molecule type" value="Genomic_DNA"/>
</dbReference>
<dbReference type="PANTHER" id="PTHR43046">
    <property type="entry name" value="GDP-MANNOSE MANNOSYL HYDROLASE"/>
    <property type="match status" value="1"/>
</dbReference>
<evidence type="ECO:0000259" key="5">
    <source>
        <dbReference type="PROSITE" id="PS51462"/>
    </source>
</evidence>
<dbReference type="AlphaFoldDB" id="A0A7X8TIH4"/>
<dbReference type="RefSeq" id="WP_168886819.1">
    <property type="nucleotide sequence ID" value="NZ_JABAHY010000003.1"/>
</dbReference>
<dbReference type="InterPro" id="IPR015797">
    <property type="entry name" value="NUDIX_hydrolase-like_dom_sf"/>
</dbReference>
<evidence type="ECO:0000256" key="1">
    <source>
        <dbReference type="ARBA" id="ARBA00001946"/>
    </source>
</evidence>
<comment type="cofactor">
    <cofactor evidence="1">
        <name>Mg(2+)</name>
        <dbReference type="ChEBI" id="CHEBI:18420"/>
    </cofactor>
</comment>
<keyword evidence="7" id="KW-1185">Reference proteome</keyword>
<accession>A0A7X8TIH4</accession>
<dbReference type="Pfam" id="PF00293">
    <property type="entry name" value="NUDIX"/>
    <property type="match status" value="1"/>
</dbReference>
<dbReference type="InterPro" id="IPR020476">
    <property type="entry name" value="Nudix_hydrolase"/>
</dbReference>
<evidence type="ECO:0000256" key="2">
    <source>
        <dbReference type="ARBA" id="ARBA00005582"/>
    </source>
</evidence>
<evidence type="ECO:0000313" key="6">
    <source>
        <dbReference type="EMBL" id="NLS09314.1"/>
    </source>
</evidence>
<dbReference type="PROSITE" id="PS51462">
    <property type="entry name" value="NUDIX"/>
    <property type="match status" value="1"/>
</dbReference>
<dbReference type="PANTHER" id="PTHR43046:SF16">
    <property type="entry name" value="ADP-RIBOSE PYROPHOSPHATASE YJHB-RELATED"/>
    <property type="match status" value="1"/>
</dbReference>
<dbReference type="PRINTS" id="PR00502">
    <property type="entry name" value="NUDIXFAMILY"/>
</dbReference>
<dbReference type="GO" id="GO:0016787">
    <property type="term" value="F:hydrolase activity"/>
    <property type="evidence" value="ECO:0007669"/>
    <property type="project" value="UniProtKB-KW"/>
</dbReference>
<dbReference type="Gene3D" id="3.90.79.10">
    <property type="entry name" value="Nucleoside Triphosphate Pyrophosphohydrolase"/>
    <property type="match status" value="1"/>
</dbReference>
<dbReference type="InterPro" id="IPR000086">
    <property type="entry name" value="NUDIX_hydrolase_dom"/>
</dbReference>
<keyword evidence="3 4" id="KW-0378">Hydrolase</keyword>
<dbReference type="SUPFAM" id="SSF55811">
    <property type="entry name" value="Nudix"/>
    <property type="match status" value="1"/>
</dbReference>
<evidence type="ECO:0000256" key="4">
    <source>
        <dbReference type="RuleBase" id="RU003476"/>
    </source>
</evidence>
<feature type="domain" description="Nudix hydrolase" evidence="5">
    <location>
        <begin position="2"/>
        <end position="144"/>
    </location>
</feature>
<name>A0A7X8TIH4_9MICC</name>
<sequence length="144" mass="16147">MDIRIAAYAVVTDEDGRMLLPRLTAEFNNRWTLPGGGTDPGEDPNDAVVREVFEESGYEVTVDELLGIDNMVIPGEKRLKRSDRYGVPMQSLRIIYRAHITGGELTPEADGSTDDVAWFAPEEIDRLDRVELIDTARRWAGLLN</sequence>
<dbReference type="PROSITE" id="PS00893">
    <property type="entry name" value="NUDIX_BOX"/>
    <property type="match status" value="1"/>
</dbReference>
<protein>
    <submittedName>
        <fullName evidence="6">NUDIX domain-containing protein</fullName>
    </submittedName>
</protein>
<comment type="similarity">
    <text evidence="2 4">Belongs to the Nudix hydrolase family.</text>
</comment>
<dbReference type="Proteomes" id="UP000523139">
    <property type="component" value="Unassembled WGS sequence"/>
</dbReference>
<organism evidence="6 7">
    <name type="scientific">Nesterenkonia sedimenti</name>
    <dbReference type="NCBI Taxonomy" id="1463632"/>
    <lineage>
        <taxon>Bacteria</taxon>
        <taxon>Bacillati</taxon>
        <taxon>Actinomycetota</taxon>
        <taxon>Actinomycetes</taxon>
        <taxon>Micrococcales</taxon>
        <taxon>Micrococcaceae</taxon>
        <taxon>Nesterenkonia</taxon>
    </lineage>
</organism>
<evidence type="ECO:0000256" key="3">
    <source>
        <dbReference type="ARBA" id="ARBA00022801"/>
    </source>
</evidence>
<proteinExistence type="inferred from homology"/>